<feature type="transmembrane region" description="Helical" evidence="2">
    <location>
        <begin position="73"/>
        <end position="93"/>
    </location>
</feature>
<dbReference type="GO" id="GO:0016746">
    <property type="term" value="F:acyltransferase activity"/>
    <property type="evidence" value="ECO:0007669"/>
    <property type="project" value="UniProtKB-KW"/>
</dbReference>
<dbReference type="InterPro" id="IPR043968">
    <property type="entry name" value="SGNH"/>
</dbReference>
<feature type="transmembrane region" description="Helical" evidence="2">
    <location>
        <begin position="291"/>
        <end position="310"/>
    </location>
</feature>
<keyword evidence="5" id="KW-0808">Transferase</keyword>
<keyword evidence="6" id="KW-1185">Reference proteome</keyword>
<dbReference type="PANTHER" id="PTHR23028">
    <property type="entry name" value="ACETYLTRANSFERASE"/>
    <property type="match status" value="1"/>
</dbReference>
<feature type="transmembrane region" description="Helical" evidence="2">
    <location>
        <begin position="178"/>
        <end position="196"/>
    </location>
</feature>
<comment type="caution">
    <text evidence="5">The sequence shown here is derived from an EMBL/GenBank/DDBJ whole genome shotgun (WGS) entry which is preliminary data.</text>
</comment>
<dbReference type="EC" id="2.3.1.-" evidence="5"/>
<keyword evidence="2" id="KW-1133">Transmembrane helix</keyword>
<dbReference type="InterPro" id="IPR002656">
    <property type="entry name" value="Acyl_transf_3_dom"/>
</dbReference>
<dbReference type="EMBL" id="JBHTMM010000010">
    <property type="protein sequence ID" value="MFD1306273.1"/>
    <property type="molecule type" value="Genomic_DNA"/>
</dbReference>
<proteinExistence type="predicted"/>
<feature type="transmembrane region" description="Helical" evidence="2">
    <location>
        <begin position="360"/>
        <end position="379"/>
    </location>
</feature>
<evidence type="ECO:0000313" key="6">
    <source>
        <dbReference type="Proteomes" id="UP001597058"/>
    </source>
</evidence>
<dbReference type="Pfam" id="PF19040">
    <property type="entry name" value="SGNH"/>
    <property type="match status" value="1"/>
</dbReference>
<gene>
    <name evidence="5" type="ORF">ACFQ5X_10505</name>
</gene>
<sequence length="732" mass="78509">MVRAAWPAESATQAPTSPPHDPGGGETAGGSGTGTPARSAAAAPLRLDIQGLRALAVSLVVLAHAGVRHVAGGYIGVDVFFVISGFLITSLLLRELVRDGRISVRRFYARRALRLLPASTVVGLATLCGAWLCLSKIRFEEYVGDALSSTLYVVNFRLANAGTDYLNADSPPSPFQHFWSLAVEEQFYLVWPLLLWAGWKLARRRTGLVAVPFAMLCVISFALNVRVTATSASWAYFGSHTRFWELGVGALLALFARRLERLPTWASGPMSWIGLVSLLVAAVRFDDNTPFPGYYALVPVLGVALVLAGGCSPARYGAGRLLSLRPAVWVGGLSYGWYLWHWPVLVILPMASDRPATAPFGLVCAAIALLLAWVTLHLVENPVRFHRVFRGRPVRALGLGAALTACAAAAALVATGFPPPIASDVAAPGLRSALTGAADPRARLTELLEGPHHSLPSNLTPGLTRIKGTLSQLYRDDCHIGYLSTATPPCVYGDRSASKVVVLFGDSHAAQWFPAVDRLAKEHHWKLVSMTKSSCKVSAVTTVYQGKPYVSCDQWRTKQLARIRSLHPALVIASSSDAADLARPSGDPRRQWTDGFKRTFRELVRSGAEVLAIVDTPWPKGDAVDCAGTHPRELERCASDVGDAVKDPGKKREITDAAAATGVSVIDPLPWLCGTGGCPVVVGDTFVYRDDSHLTESYAEALAPVLGREMTALYGADLTRHPGRVTESPAGR</sequence>
<keyword evidence="5" id="KW-0012">Acyltransferase</keyword>
<dbReference type="RefSeq" id="WP_381241448.1">
    <property type="nucleotide sequence ID" value="NZ_JBHSKH010000091.1"/>
</dbReference>
<keyword evidence="2" id="KW-0812">Transmembrane</keyword>
<feature type="transmembrane region" description="Helical" evidence="2">
    <location>
        <begin position="399"/>
        <end position="417"/>
    </location>
</feature>
<dbReference type="PANTHER" id="PTHR23028:SF53">
    <property type="entry name" value="ACYL_TRANSF_3 DOMAIN-CONTAINING PROTEIN"/>
    <property type="match status" value="1"/>
</dbReference>
<feature type="region of interest" description="Disordered" evidence="1">
    <location>
        <begin position="1"/>
        <end position="38"/>
    </location>
</feature>
<feature type="transmembrane region" description="Helical" evidence="2">
    <location>
        <begin position="233"/>
        <end position="255"/>
    </location>
</feature>
<dbReference type="Proteomes" id="UP001597058">
    <property type="component" value="Unassembled WGS sequence"/>
</dbReference>
<feature type="domain" description="SGNH" evidence="4">
    <location>
        <begin position="478"/>
        <end position="706"/>
    </location>
</feature>
<evidence type="ECO:0000256" key="1">
    <source>
        <dbReference type="SAM" id="MobiDB-lite"/>
    </source>
</evidence>
<evidence type="ECO:0000259" key="4">
    <source>
        <dbReference type="Pfam" id="PF19040"/>
    </source>
</evidence>
<reference evidence="6" key="1">
    <citation type="journal article" date="2019" name="Int. J. Syst. Evol. Microbiol.">
        <title>The Global Catalogue of Microorganisms (GCM) 10K type strain sequencing project: providing services to taxonomists for standard genome sequencing and annotation.</title>
        <authorList>
            <consortium name="The Broad Institute Genomics Platform"/>
            <consortium name="The Broad Institute Genome Sequencing Center for Infectious Disease"/>
            <person name="Wu L."/>
            <person name="Ma J."/>
        </authorList>
    </citation>
    <scope>NUCLEOTIDE SEQUENCE [LARGE SCALE GENOMIC DNA]</scope>
    <source>
        <strain evidence="6">CGMCC 4.7020</strain>
    </source>
</reference>
<evidence type="ECO:0000313" key="5">
    <source>
        <dbReference type="EMBL" id="MFD1306273.1"/>
    </source>
</evidence>
<feature type="compositionally biased region" description="Gly residues" evidence="1">
    <location>
        <begin position="22"/>
        <end position="33"/>
    </location>
</feature>
<dbReference type="Pfam" id="PF01757">
    <property type="entry name" value="Acyl_transf_3"/>
    <property type="match status" value="1"/>
</dbReference>
<keyword evidence="2" id="KW-0472">Membrane</keyword>
<feature type="domain" description="Acyltransferase 3" evidence="3">
    <location>
        <begin position="48"/>
        <end position="375"/>
    </location>
</feature>
<feature type="transmembrane region" description="Helical" evidence="2">
    <location>
        <begin position="322"/>
        <end position="340"/>
    </location>
</feature>
<protein>
    <submittedName>
        <fullName evidence="5">Acyltransferase family protein</fullName>
        <ecNumber evidence="5">2.3.1.-</ecNumber>
    </submittedName>
</protein>
<evidence type="ECO:0000259" key="3">
    <source>
        <dbReference type="Pfam" id="PF01757"/>
    </source>
</evidence>
<feature type="transmembrane region" description="Helical" evidence="2">
    <location>
        <begin position="113"/>
        <end position="132"/>
    </location>
</feature>
<feature type="transmembrane region" description="Helical" evidence="2">
    <location>
        <begin position="262"/>
        <end position="285"/>
    </location>
</feature>
<evidence type="ECO:0000256" key="2">
    <source>
        <dbReference type="SAM" id="Phobius"/>
    </source>
</evidence>
<feature type="transmembrane region" description="Helical" evidence="2">
    <location>
        <begin position="208"/>
        <end position="227"/>
    </location>
</feature>
<dbReference type="InterPro" id="IPR050879">
    <property type="entry name" value="Acyltransferase_3"/>
</dbReference>
<organism evidence="5 6">
    <name type="scientific">Streptomyces kaempferi</name>
    <dbReference type="NCBI Taxonomy" id="333725"/>
    <lineage>
        <taxon>Bacteria</taxon>
        <taxon>Bacillati</taxon>
        <taxon>Actinomycetota</taxon>
        <taxon>Actinomycetes</taxon>
        <taxon>Kitasatosporales</taxon>
        <taxon>Streptomycetaceae</taxon>
        <taxon>Streptomyces</taxon>
    </lineage>
</organism>
<accession>A0ABW3XB97</accession>
<name>A0ABW3XB97_9ACTN</name>